<dbReference type="Proteomes" id="UP000199409">
    <property type="component" value="Unassembled WGS sequence"/>
</dbReference>
<dbReference type="STRING" id="37625.SAMN05660420_00934"/>
<keyword evidence="1 2" id="KW-0732">Signal</keyword>
<accession>A0A1H3XE51</accession>
<keyword evidence="4" id="KW-1185">Reference proteome</keyword>
<dbReference type="RefSeq" id="WP_092345198.1">
    <property type="nucleotide sequence ID" value="NZ_FNQN01000002.1"/>
</dbReference>
<dbReference type="EMBL" id="FNQN01000002">
    <property type="protein sequence ID" value="SDZ97629.1"/>
    <property type="molecule type" value="Genomic_DNA"/>
</dbReference>
<evidence type="ECO:0000313" key="4">
    <source>
        <dbReference type="Proteomes" id="UP000199409"/>
    </source>
</evidence>
<evidence type="ECO:0000256" key="2">
    <source>
        <dbReference type="SAM" id="SignalP"/>
    </source>
</evidence>
<dbReference type="PANTHER" id="PTHR35038:SF8">
    <property type="entry name" value="C-TYPE POLYHEME CYTOCHROME OMCC"/>
    <property type="match status" value="1"/>
</dbReference>
<proteinExistence type="predicted"/>
<reference evidence="3 4" key="1">
    <citation type="submission" date="2016-10" db="EMBL/GenBank/DDBJ databases">
        <authorList>
            <person name="de Groot N.N."/>
        </authorList>
    </citation>
    <scope>NUCLEOTIDE SEQUENCE [LARGE SCALE GENOMIC DNA]</scope>
    <source>
        <strain evidence="3 4">DSM 7343</strain>
    </source>
</reference>
<protein>
    <submittedName>
        <fullName evidence="3">Uncharacterized protein</fullName>
    </submittedName>
</protein>
<feature type="signal peptide" evidence="2">
    <location>
        <begin position="1"/>
        <end position="25"/>
    </location>
</feature>
<dbReference type="AlphaFoldDB" id="A0A1H3XE51"/>
<gene>
    <name evidence="3" type="ORF">SAMN05660420_00934</name>
</gene>
<name>A0A1H3XE51_9BACT</name>
<dbReference type="PANTHER" id="PTHR35038">
    <property type="entry name" value="DISSIMILATORY SULFITE REDUCTASE SIRA"/>
    <property type="match status" value="1"/>
</dbReference>
<sequence>MIKRVLFVASLSVLLSLLLAGGVFASSHGQSSHTSVQPKSYANPKNASQCLVCHGQLDYLRSVTADTKDGYGHDVAAETVAQGLYVGPEFVNDRIHGRQSCEFCHGGNPDATDVKLAHEGIIKDPTADGGQKICASCHQDIVKNAQTSIHFNMTGVRNKLSARLGKTHEKEVVVGQIMEGDCLACHATCGTCHIGTAPIANAGLQANHKVEVKPDNLQVCIPCHHLAGAGFFTQEKNLHVALGMDCNSCHRSEQEYHGRGGDQEQLGMMSPGLIKASCYDCHQDAATTNEAHEIHGEFVSCQACHGTEYESCVACHNRVPEDEHIFKLGEFDGKVYPMVHTTGTTSADAFNHMGIHLQQKDLESKAAWVPYTTHFLQLAPIHKEGGKVMCENCHGNDDIFLQEKDLSYPELEKQLLMDAPRKLSKDELQDAMK</sequence>
<feature type="chain" id="PRO_5011759630" evidence="2">
    <location>
        <begin position="26"/>
        <end position="433"/>
    </location>
</feature>
<dbReference type="InterPro" id="IPR051829">
    <property type="entry name" value="Multiheme_Cytochr_ET"/>
</dbReference>
<dbReference type="Gene3D" id="1.10.1130.10">
    <property type="entry name" value="Flavocytochrome C3, Chain A"/>
    <property type="match status" value="1"/>
</dbReference>
<evidence type="ECO:0000313" key="3">
    <source>
        <dbReference type="EMBL" id="SDZ97629.1"/>
    </source>
</evidence>
<evidence type="ECO:0000256" key="1">
    <source>
        <dbReference type="ARBA" id="ARBA00022729"/>
    </source>
</evidence>
<dbReference type="GO" id="GO:0016491">
    <property type="term" value="F:oxidoreductase activity"/>
    <property type="evidence" value="ECO:0007669"/>
    <property type="project" value="TreeGrafter"/>
</dbReference>
<dbReference type="SUPFAM" id="SSF48695">
    <property type="entry name" value="Multiheme cytochromes"/>
    <property type="match status" value="1"/>
</dbReference>
<organism evidence="3 4">
    <name type="scientific">Desulfuromusa kysingii</name>
    <dbReference type="NCBI Taxonomy" id="37625"/>
    <lineage>
        <taxon>Bacteria</taxon>
        <taxon>Pseudomonadati</taxon>
        <taxon>Thermodesulfobacteriota</taxon>
        <taxon>Desulfuromonadia</taxon>
        <taxon>Desulfuromonadales</taxon>
        <taxon>Geopsychrobacteraceae</taxon>
        <taxon>Desulfuromusa</taxon>
    </lineage>
</organism>
<dbReference type="InterPro" id="IPR036280">
    <property type="entry name" value="Multihaem_cyt_sf"/>
</dbReference>